<comment type="caution">
    <text evidence="2">The sequence shown here is derived from an EMBL/GenBank/DDBJ whole genome shotgun (WGS) entry which is preliminary data.</text>
</comment>
<dbReference type="Proteomes" id="UP001519460">
    <property type="component" value="Unassembled WGS sequence"/>
</dbReference>
<accession>A0ABD0KZU7</accession>
<name>A0ABD0KZU7_9CAEN</name>
<feature type="compositionally biased region" description="Basic and acidic residues" evidence="1">
    <location>
        <begin position="15"/>
        <end position="27"/>
    </location>
</feature>
<feature type="region of interest" description="Disordered" evidence="1">
    <location>
        <begin position="1"/>
        <end position="27"/>
    </location>
</feature>
<evidence type="ECO:0000256" key="1">
    <source>
        <dbReference type="SAM" id="MobiDB-lite"/>
    </source>
</evidence>
<proteinExistence type="predicted"/>
<evidence type="ECO:0000313" key="2">
    <source>
        <dbReference type="EMBL" id="KAK7492776.1"/>
    </source>
</evidence>
<gene>
    <name evidence="2" type="ORF">BaRGS_00015914</name>
</gene>
<sequence length="73" mass="8093">MPPGGRQQASATAETRGEGVEGVEGRREKWAPGIREVVVTKHELFSRGTSAFYKRTLDWIGRQGKHKTVNDAL</sequence>
<protein>
    <submittedName>
        <fullName evidence="2">Uncharacterized protein</fullName>
    </submittedName>
</protein>
<organism evidence="2 3">
    <name type="scientific">Batillaria attramentaria</name>
    <dbReference type="NCBI Taxonomy" id="370345"/>
    <lineage>
        <taxon>Eukaryota</taxon>
        <taxon>Metazoa</taxon>
        <taxon>Spiralia</taxon>
        <taxon>Lophotrochozoa</taxon>
        <taxon>Mollusca</taxon>
        <taxon>Gastropoda</taxon>
        <taxon>Caenogastropoda</taxon>
        <taxon>Sorbeoconcha</taxon>
        <taxon>Cerithioidea</taxon>
        <taxon>Batillariidae</taxon>
        <taxon>Batillaria</taxon>
    </lineage>
</organism>
<reference evidence="2 3" key="1">
    <citation type="journal article" date="2023" name="Sci. Data">
        <title>Genome assembly of the Korean intertidal mud-creeper Batillaria attramentaria.</title>
        <authorList>
            <person name="Patra A.K."/>
            <person name="Ho P.T."/>
            <person name="Jun S."/>
            <person name="Lee S.J."/>
            <person name="Kim Y."/>
            <person name="Won Y.J."/>
        </authorList>
    </citation>
    <scope>NUCLEOTIDE SEQUENCE [LARGE SCALE GENOMIC DNA]</scope>
    <source>
        <strain evidence="2">Wonlab-2016</strain>
    </source>
</reference>
<keyword evidence="3" id="KW-1185">Reference proteome</keyword>
<evidence type="ECO:0000313" key="3">
    <source>
        <dbReference type="Proteomes" id="UP001519460"/>
    </source>
</evidence>
<dbReference type="EMBL" id="JACVVK020000099">
    <property type="protein sequence ID" value="KAK7492776.1"/>
    <property type="molecule type" value="Genomic_DNA"/>
</dbReference>
<dbReference type="AlphaFoldDB" id="A0ABD0KZU7"/>